<reference evidence="2 3" key="1">
    <citation type="submission" date="2015-10" db="EMBL/GenBank/DDBJ databases">
        <authorList>
            <person name="Gilbert D.G."/>
        </authorList>
    </citation>
    <scope>NUCLEOTIDE SEQUENCE [LARGE SCALE GENOMIC DNA]</scope>
    <source>
        <strain evidence="2">COMA1</strain>
    </source>
</reference>
<feature type="compositionally biased region" description="Basic and acidic residues" evidence="1">
    <location>
        <begin position="73"/>
        <end position="82"/>
    </location>
</feature>
<dbReference type="EMBL" id="CZQA01000011">
    <property type="protein sequence ID" value="CUS38258.1"/>
    <property type="molecule type" value="Genomic_DNA"/>
</dbReference>
<name>A0A0S4LT53_9BACT</name>
<dbReference type="Proteomes" id="UP000199032">
    <property type="component" value="Unassembled WGS sequence"/>
</dbReference>
<protein>
    <recommendedName>
        <fullName evidence="4">Lipoprotein</fullName>
    </recommendedName>
</protein>
<feature type="region of interest" description="Disordered" evidence="1">
    <location>
        <begin position="58"/>
        <end position="82"/>
    </location>
</feature>
<proteinExistence type="predicted"/>
<dbReference type="AlphaFoldDB" id="A0A0S4LT53"/>
<dbReference type="PROSITE" id="PS51257">
    <property type="entry name" value="PROKAR_LIPOPROTEIN"/>
    <property type="match status" value="1"/>
</dbReference>
<keyword evidence="3" id="KW-1185">Reference proteome</keyword>
<evidence type="ECO:0000313" key="3">
    <source>
        <dbReference type="Proteomes" id="UP000199032"/>
    </source>
</evidence>
<sequence length="82" mass="8857">MTIGYQRVFLLLILVLMIGLAGCQRETPVEKSQASQSPSVVDQAVRQSVDAIQTPMDKARGVERTLSDAAGRTADRVQEGTP</sequence>
<gene>
    <name evidence="2" type="ORF">COMA1_50006</name>
</gene>
<accession>A0A0S4LT53</accession>
<organism evidence="2 3">
    <name type="scientific">Candidatus Nitrospira nitrosa</name>
    <dbReference type="NCBI Taxonomy" id="1742972"/>
    <lineage>
        <taxon>Bacteria</taxon>
        <taxon>Pseudomonadati</taxon>
        <taxon>Nitrospirota</taxon>
        <taxon>Nitrospiria</taxon>
        <taxon>Nitrospirales</taxon>
        <taxon>Nitrospiraceae</taxon>
        <taxon>Nitrospira</taxon>
    </lineage>
</organism>
<dbReference type="RefSeq" id="WP_090750704.1">
    <property type="nucleotide sequence ID" value="NZ_CZQA01000011.1"/>
</dbReference>
<evidence type="ECO:0000313" key="2">
    <source>
        <dbReference type="EMBL" id="CUS38258.1"/>
    </source>
</evidence>
<evidence type="ECO:0008006" key="4">
    <source>
        <dbReference type="Google" id="ProtNLM"/>
    </source>
</evidence>
<evidence type="ECO:0000256" key="1">
    <source>
        <dbReference type="SAM" id="MobiDB-lite"/>
    </source>
</evidence>